<accession>A0AAQ3S6R0</accession>
<reference evidence="2 3" key="1">
    <citation type="journal article" date="2023" name="Life. Sci Alliance">
        <title>Evolutionary insights into 3D genome organization and epigenetic landscape of Vigna mungo.</title>
        <authorList>
            <person name="Junaid A."/>
            <person name="Singh B."/>
            <person name="Bhatia S."/>
        </authorList>
    </citation>
    <scope>NUCLEOTIDE SEQUENCE [LARGE SCALE GENOMIC DNA]</scope>
    <source>
        <strain evidence="2">Urdbean</strain>
    </source>
</reference>
<evidence type="ECO:0000256" key="1">
    <source>
        <dbReference type="SAM" id="SignalP"/>
    </source>
</evidence>
<evidence type="ECO:0000313" key="2">
    <source>
        <dbReference type="EMBL" id="WVZ17821.1"/>
    </source>
</evidence>
<protein>
    <submittedName>
        <fullName evidence="2">Uncharacterized protein</fullName>
    </submittedName>
</protein>
<dbReference type="InterPro" id="IPR038941">
    <property type="entry name" value="At4g14100-like"/>
</dbReference>
<proteinExistence type="predicted"/>
<organism evidence="2 3">
    <name type="scientific">Vigna mungo</name>
    <name type="common">Black gram</name>
    <name type="synonym">Phaseolus mungo</name>
    <dbReference type="NCBI Taxonomy" id="3915"/>
    <lineage>
        <taxon>Eukaryota</taxon>
        <taxon>Viridiplantae</taxon>
        <taxon>Streptophyta</taxon>
        <taxon>Embryophyta</taxon>
        <taxon>Tracheophyta</taxon>
        <taxon>Spermatophyta</taxon>
        <taxon>Magnoliopsida</taxon>
        <taxon>eudicotyledons</taxon>
        <taxon>Gunneridae</taxon>
        <taxon>Pentapetalae</taxon>
        <taxon>rosids</taxon>
        <taxon>fabids</taxon>
        <taxon>Fabales</taxon>
        <taxon>Fabaceae</taxon>
        <taxon>Papilionoideae</taxon>
        <taxon>50 kb inversion clade</taxon>
        <taxon>NPAAA clade</taxon>
        <taxon>indigoferoid/millettioid clade</taxon>
        <taxon>Phaseoleae</taxon>
        <taxon>Vigna</taxon>
    </lineage>
</organism>
<dbReference type="PANTHER" id="PTHR33880">
    <property type="entry name" value="EXPRESSED PROTEIN"/>
    <property type="match status" value="1"/>
</dbReference>
<sequence>MGSGREGIYFIAFLFLFSPSELRFSEAATEDPIPADWPHQFHALMFMNRTGSLQKLDLWYDWSNGRNFNIIQNQLDNVVTYDLEWNNGTSFVYTLDPSNPTCQVLQVEVGILRPNWLQGATYLGQQRVNNFLCNVWEKVDFIWYYEDVLTRRPVKWIFYSEVWHVSGSVEERTVREDWTLLLVKRGHLLKAERFHVVFSYSKLSVLPSCSIGRAGTCQRHSDAQAVNLSNRHGGDLVPPAGRTVRFLELGGLYGTLLMLERREQFCNRPLLHQTTMPLNQ</sequence>
<dbReference type="Proteomes" id="UP001374535">
    <property type="component" value="Chromosome 3"/>
</dbReference>
<gene>
    <name evidence="2" type="ORF">V8G54_010803</name>
</gene>
<dbReference type="EMBL" id="CP144698">
    <property type="protein sequence ID" value="WVZ17821.1"/>
    <property type="molecule type" value="Genomic_DNA"/>
</dbReference>
<feature type="signal peptide" evidence="1">
    <location>
        <begin position="1"/>
        <end position="27"/>
    </location>
</feature>
<dbReference type="PANTHER" id="PTHR33880:SF18">
    <property type="entry name" value="TRANSFERRING GLYCOSYL GROUP TRANSFERASE"/>
    <property type="match status" value="1"/>
</dbReference>
<dbReference type="AlphaFoldDB" id="A0AAQ3S6R0"/>
<keyword evidence="3" id="KW-1185">Reference proteome</keyword>
<feature type="chain" id="PRO_5043009859" evidence="1">
    <location>
        <begin position="28"/>
        <end position="280"/>
    </location>
</feature>
<keyword evidence="1" id="KW-0732">Signal</keyword>
<name>A0AAQ3S6R0_VIGMU</name>
<evidence type="ECO:0000313" key="3">
    <source>
        <dbReference type="Proteomes" id="UP001374535"/>
    </source>
</evidence>